<dbReference type="InterPro" id="IPR033121">
    <property type="entry name" value="PEPTIDASE_A1"/>
</dbReference>
<accession>Q235M4</accession>
<dbReference type="InterPro" id="IPR001461">
    <property type="entry name" value="Aspartic_peptidase_A1"/>
</dbReference>
<dbReference type="EMBL" id="GG662759">
    <property type="protein sequence ID" value="EAR92256.1"/>
    <property type="molecule type" value="Genomic_DNA"/>
</dbReference>
<comment type="similarity">
    <text evidence="1 7">Belongs to the peptidase A1 family.</text>
</comment>
<evidence type="ECO:0000256" key="8">
    <source>
        <dbReference type="SAM" id="SignalP"/>
    </source>
</evidence>
<dbReference type="eggNOG" id="KOG1339">
    <property type="taxonomic scope" value="Eukaryota"/>
</dbReference>
<evidence type="ECO:0000256" key="4">
    <source>
        <dbReference type="ARBA" id="ARBA00022801"/>
    </source>
</evidence>
<dbReference type="PANTHER" id="PTHR47966">
    <property type="entry name" value="BETA-SITE APP-CLEAVING ENZYME, ISOFORM A-RELATED"/>
    <property type="match status" value="1"/>
</dbReference>
<evidence type="ECO:0000256" key="3">
    <source>
        <dbReference type="ARBA" id="ARBA00022750"/>
    </source>
</evidence>
<dbReference type="Pfam" id="PF00026">
    <property type="entry name" value="Asp"/>
    <property type="match status" value="1"/>
</dbReference>
<dbReference type="PRINTS" id="PR00792">
    <property type="entry name" value="PEPSIN"/>
</dbReference>
<keyword evidence="4 7" id="KW-0378">Hydrolase</keyword>
<dbReference type="PROSITE" id="PS51767">
    <property type="entry name" value="PEPTIDASE_A1"/>
    <property type="match status" value="1"/>
</dbReference>
<feature type="active site" evidence="5">
    <location>
        <position position="79"/>
    </location>
</feature>
<evidence type="ECO:0000256" key="2">
    <source>
        <dbReference type="ARBA" id="ARBA00022670"/>
    </source>
</evidence>
<dbReference type="GO" id="GO:0006508">
    <property type="term" value="P:proteolysis"/>
    <property type="evidence" value="ECO:0007669"/>
    <property type="project" value="UniProtKB-KW"/>
</dbReference>
<feature type="signal peptide" evidence="8">
    <location>
        <begin position="1"/>
        <end position="21"/>
    </location>
</feature>
<evidence type="ECO:0000256" key="1">
    <source>
        <dbReference type="ARBA" id="ARBA00007447"/>
    </source>
</evidence>
<dbReference type="Proteomes" id="UP000009168">
    <property type="component" value="Unassembled WGS sequence"/>
</dbReference>
<dbReference type="PROSITE" id="PS00141">
    <property type="entry name" value="ASP_PROTEASE"/>
    <property type="match status" value="1"/>
</dbReference>
<feature type="domain" description="Peptidase A1" evidence="9">
    <location>
        <begin position="61"/>
        <end position="376"/>
    </location>
</feature>
<evidence type="ECO:0000313" key="10">
    <source>
        <dbReference type="EMBL" id="EAR92256.1"/>
    </source>
</evidence>
<dbReference type="OrthoDB" id="294191at2759"/>
<dbReference type="CDD" id="cd05471">
    <property type="entry name" value="pepsin_like"/>
    <property type="match status" value="1"/>
</dbReference>
<name>Q235M4_TETTS</name>
<dbReference type="InterPro" id="IPR021109">
    <property type="entry name" value="Peptidase_aspartic_dom_sf"/>
</dbReference>
<dbReference type="GO" id="GO:0004190">
    <property type="term" value="F:aspartic-type endopeptidase activity"/>
    <property type="evidence" value="ECO:0007669"/>
    <property type="project" value="UniProtKB-KW"/>
</dbReference>
<dbReference type="InParanoid" id="Q235M4"/>
<evidence type="ECO:0000259" key="9">
    <source>
        <dbReference type="PROSITE" id="PS51767"/>
    </source>
</evidence>
<evidence type="ECO:0000313" key="11">
    <source>
        <dbReference type="Proteomes" id="UP000009168"/>
    </source>
</evidence>
<dbReference type="InterPro" id="IPR001969">
    <property type="entry name" value="Aspartic_peptidase_AS"/>
</dbReference>
<dbReference type="InterPro" id="IPR034164">
    <property type="entry name" value="Pepsin-like_dom"/>
</dbReference>
<protein>
    <submittedName>
        <fullName evidence="10">Eukaryotic aspartyl protease</fullName>
    </submittedName>
</protein>
<feature type="disulfide bond" evidence="6">
    <location>
        <begin position="302"/>
        <end position="339"/>
    </location>
</feature>
<dbReference type="KEGG" id="tet:TTHERM_01053040"/>
<evidence type="ECO:0000256" key="6">
    <source>
        <dbReference type="PIRSR" id="PIRSR601461-2"/>
    </source>
</evidence>
<dbReference type="AlphaFoldDB" id="Q235M4"/>
<gene>
    <name evidence="10" type="ORF">TTHERM_01053040</name>
</gene>
<proteinExistence type="inferred from homology"/>
<evidence type="ECO:0000256" key="7">
    <source>
        <dbReference type="RuleBase" id="RU000454"/>
    </source>
</evidence>
<dbReference type="RefSeq" id="XP_001012501.1">
    <property type="nucleotide sequence ID" value="XM_001012501.1"/>
</dbReference>
<feature type="chain" id="PRO_5004201608" evidence="8">
    <location>
        <begin position="22"/>
        <end position="394"/>
    </location>
</feature>
<organism evidence="10 11">
    <name type="scientific">Tetrahymena thermophila (strain SB210)</name>
    <dbReference type="NCBI Taxonomy" id="312017"/>
    <lineage>
        <taxon>Eukaryota</taxon>
        <taxon>Sar</taxon>
        <taxon>Alveolata</taxon>
        <taxon>Ciliophora</taxon>
        <taxon>Intramacronucleata</taxon>
        <taxon>Oligohymenophorea</taxon>
        <taxon>Hymenostomatida</taxon>
        <taxon>Tetrahymenina</taxon>
        <taxon>Tetrahymenidae</taxon>
        <taxon>Tetrahymena</taxon>
    </lineage>
</organism>
<dbReference type="PANTHER" id="PTHR47966:SF51">
    <property type="entry name" value="BETA-SITE APP-CLEAVING ENZYME, ISOFORM A-RELATED"/>
    <property type="match status" value="1"/>
</dbReference>
<keyword evidence="11" id="KW-1185">Reference proteome</keyword>
<dbReference type="SUPFAM" id="SSF50630">
    <property type="entry name" value="Acid proteases"/>
    <property type="match status" value="1"/>
</dbReference>
<dbReference type="STRING" id="312017.Q235M4"/>
<sequence length="394" mass="44578">MLSKNFKILVVLLAFLTIGQCLLTIPLKRGKINKELQPFIKGSILRNGINGKLINLEDDIYLGQIQVGLSQDTFEVVFDTGSNFFWVPSKSCETCIQSGMTKGYSCTQEDACVSSEFVERIYYATGDISGNVTNFVVSIPGTKPVDYFGILVDFVQELPSGLQGIIGLTPFYDFQTETKKPNLITLLYQQKQIEKPIVSFYQAFEVDEKSGKYQSAITFGGYDETKIVEKPNYFKTIKKDSWSILIEEFVVGGVSIFKGKEEALIDNGTTSFYIRPDIGGKFFDYIMGVRNITLGDNYDVDCDADFPNVSFTFLNNENKLVTYEVEPDFYITRGTNNTCYIYFEGYIGAPTFVIGNTFLRKYLPVFDYEKKTVGFARTVNQAPKLPQKEQIQQY</sequence>
<keyword evidence="2 7" id="KW-0645">Protease</keyword>
<keyword evidence="3 7" id="KW-0064">Aspartyl protease</keyword>
<dbReference type="OMA" id="VERIYYA"/>
<keyword evidence="6" id="KW-1015">Disulfide bond</keyword>
<reference evidence="11" key="1">
    <citation type="journal article" date="2006" name="PLoS Biol.">
        <title>Macronuclear genome sequence of the ciliate Tetrahymena thermophila, a model eukaryote.</title>
        <authorList>
            <person name="Eisen J.A."/>
            <person name="Coyne R.S."/>
            <person name="Wu M."/>
            <person name="Wu D."/>
            <person name="Thiagarajan M."/>
            <person name="Wortman J.R."/>
            <person name="Badger J.H."/>
            <person name="Ren Q."/>
            <person name="Amedeo P."/>
            <person name="Jones K.M."/>
            <person name="Tallon L.J."/>
            <person name="Delcher A.L."/>
            <person name="Salzberg S.L."/>
            <person name="Silva J.C."/>
            <person name="Haas B.J."/>
            <person name="Majoros W.H."/>
            <person name="Farzad M."/>
            <person name="Carlton J.M."/>
            <person name="Smith R.K. Jr."/>
            <person name="Garg J."/>
            <person name="Pearlman R.E."/>
            <person name="Karrer K.M."/>
            <person name="Sun L."/>
            <person name="Manning G."/>
            <person name="Elde N.C."/>
            <person name="Turkewitz A.P."/>
            <person name="Asai D.J."/>
            <person name="Wilkes D.E."/>
            <person name="Wang Y."/>
            <person name="Cai H."/>
            <person name="Collins K."/>
            <person name="Stewart B.A."/>
            <person name="Lee S.R."/>
            <person name="Wilamowska K."/>
            <person name="Weinberg Z."/>
            <person name="Ruzzo W.L."/>
            <person name="Wloga D."/>
            <person name="Gaertig J."/>
            <person name="Frankel J."/>
            <person name="Tsao C.-C."/>
            <person name="Gorovsky M.A."/>
            <person name="Keeling P.J."/>
            <person name="Waller R.F."/>
            <person name="Patron N.J."/>
            <person name="Cherry J.M."/>
            <person name="Stover N.A."/>
            <person name="Krieger C.J."/>
            <person name="del Toro C."/>
            <person name="Ryder H.F."/>
            <person name="Williamson S.C."/>
            <person name="Barbeau R.A."/>
            <person name="Hamilton E.P."/>
            <person name="Orias E."/>
        </authorList>
    </citation>
    <scope>NUCLEOTIDE SEQUENCE [LARGE SCALE GENOMIC DNA]</scope>
    <source>
        <strain evidence="11">SB210</strain>
    </source>
</reference>
<keyword evidence="8" id="KW-0732">Signal</keyword>
<dbReference type="Gene3D" id="2.40.70.10">
    <property type="entry name" value="Acid Proteases"/>
    <property type="match status" value="2"/>
</dbReference>
<dbReference type="HOGENOM" id="CLU_013253_12_0_1"/>
<dbReference type="GeneID" id="7835648"/>
<feature type="active site" evidence="5">
    <location>
        <position position="266"/>
    </location>
</feature>
<evidence type="ECO:0000256" key="5">
    <source>
        <dbReference type="PIRSR" id="PIRSR601461-1"/>
    </source>
</evidence>